<evidence type="ECO:0000256" key="3">
    <source>
        <dbReference type="ARBA" id="ARBA00023235"/>
    </source>
</evidence>
<dbReference type="EMBL" id="AZFA01000017">
    <property type="protein sequence ID" value="KRL66251.1"/>
    <property type="molecule type" value="Genomic_DNA"/>
</dbReference>
<dbReference type="PROSITE" id="PS01129">
    <property type="entry name" value="PSI_RLU"/>
    <property type="match status" value="1"/>
</dbReference>
<keyword evidence="3 5" id="KW-0413">Isomerase</keyword>
<comment type="similarity">
    <text evidence="2 5">Belongs to the pseudouridine synthase RluA family.</text>
</comment>
<dbReference type="InterPro" id="IPR050188">
    <property type="entry name" value="RluA_PseudoU_synthase"/>
</dbReference>
<dbReference type="GO" id="GO:0003723">
    <property type="term" value="F:RNA binding"/>
    <property type="evidence" value="ECO:0007669"/>
    <property type="project" value="InterPro"/>
</dbReference>
<dbReference type="GO" id="GO:0009982">
    <property type="term" value="F:pseudouridine synthase activity"/>
    <property type="evidence" value="ECO:0007669"/>
    <property type="project" value="InterPro"/>
</dbReference>
<name>A0A0R1SMP8_9LACO</name>
<dbReference type="RefSeq" id="WP_010624278.1">
    <property type="nucleotide sequence ID" value="NZ_AZFA01000017.1"/>
</dbReference>
<dbReference type="OrthoDB" id="9807829at2"/>
<dbReference type="GO" id="GO:0140098">
    <property type="term" value="F:catalytic activity, acting on RNA"/>
    <property type="evidence" value="ECO:0007669"/>
    <property type="project" value="UniProtKB-ARBA"/>
</dbReference>
<dbReference type="NCBIfam" id="TIGR00005">
    <property type="entry name" value="rluA_subfam"/>
    <property type="match status" value="1"/>
</dbReference>
<dbReference type="CDD" id="cd02869">
    <property type="entry name" value="PseudoU_synth_RluA_like"/>
    <property type="match status" value="1"/>
</dbReference>
<accession>A0A0R1SMP8</accession>
<feature type="domain" description="Pseudouridine synthase RsuA/RluA-like" evidence="6">
    <location>
        <begin position="90"/>
        <end position="241"/>
    </location>
</feature>
<keyword evidence="8" id="KW-1185">Reference proteome</keyword>
<comment type="function">
    <text evidence="5">Responsible for synthesis of pseudouridine from uracil.</text>
</comment>
<dbReference type="Pfam" id="PF00849">
    <property type="entry name" value="PseudoU_synth_2"/>
    <property type="match status" value="1"/>
</dbReference>
<dbReference type="FunFam" id="3.30.2350.10:FF:000005">
    <property type="entry name" value="Pseudouridine synthase"/>
    <property type="match status" value="1"/>
</dbReference>
<sequence length="301" mass="34777">MATRRYLKFQIKADDKKIIRKFLVQHKFSSSQLHNLKNRGGMIFVNHRQRHFNYRMRPGDDLLVAMSNEKPSELIEPMPGQLKVIFEDQYFLVINKPPKIASLPAKARTSKTMANIVKYYLQQKGENSSIHLVTRLDRDTSGLMVFAKDSYAHSMLDQILHTDKFQKYYLAIVSGVFQKKSGLVDLPIGIDQAAFYLRTIDHESGKRSKTLFQTVETYQNASLVRLKLLTGRTHQIRVHMKAIGHPIIGDYMYTKQPEKMIDRQALHCAELQIVHPVTKQTLDLVAPMPNDMVKLRQELRG</sequence>
<dbReference type="EC" id="5.4.99.-" evidence="5"/>
<dbReference type="STRING" id="1423815.FC27_GL000712"/>
<proteinExistence type="inferred from homology"/>
<reference evidence="7 8" key="1">
    <citation type="journal article" date="2015" name="Genome Announc.">
        <title>Expanding the biotechnology potential of lactobacilli through comparative genomics of 213 strains and associated genera.</title>
        <authorList>
            <person name="Sun Z."/>
            <person name="Harris H.M."/>
            <person name="McCann A."/>
            <person name="Guo C."/>
            <person name="Argimon S."/>
            <person name="Zhang W."/>
            <person name="Yang X."/>
            <person name="Jeffery I.B."/>
            <person name="Cooney J.C."/>
            <person name="Kagawa T.F."/>
            <person name="Liu W."/>
            <person name="Song Y."/>
            <person name="Salvetti E."/>
            <person name="Wrobel A."/>
            <person name="Rasinkangas P."/>
            <person name="Parkhill J."/>
            <person name="Rea M.C."/>
            <person name="O'Sullivan O."/>
            <person name="Ritari J."/>
            <person name="Douillard F.P."/>
            <person name="Paul Ross R."/>
            <person name="Yang R."/>
            <person name="Briner A.E."/>
            <person name="Felis G.E."/>
            <person name="de Vos W.M."/>
            <person name="Barrangou R."/>
            <person name="Klaenhammer T.R."/>
            <person name="Caufield P.W."/>
            <person name="Cui Y."/>
            <person name="Zhang H."/>
            <person name="O'Toole P.W."/>
        </authorList>
    </citation>
    <scope>NUCLEOTIDE SEQUENCE [LARGE SCALE GENOMIC DNA]</scope>
    <source>
        <strain evidence="7 8">DSM 14857</strain>
    </source>
</reference>
<dbReference type="eggNOG" id="COG0564">
    <property type="taxonomic scope" value="Bacteria"/>
</dbReference>
<feature type="active site" evidence="4">
    <location>
        <position position="137"/>
    </location>
</feature>
<dbReference type="AlphaFoldDB" id="A0A0R1SMP8"/>
<comment type="catalytic activity">
    <reaction evidence="1 5">
        <text>a uridine in RNA = a pseudouridine in RNA</text>
        <dbReference type="Rhea" id="RHEA:48348"/>
        <dbReference type="Rhea" id="RHEA-COMP:12068"/>
        <dbReference type="Rhea" id="RHEA-COMP:12069"/>
        <dbReference type="ChEBI" id="CHEBI:65314"/>
        <dbReference type="ChEBI" id="CHEBI:65315"/>
    </reaction>
</comment>
<protein>
    <recommendedName>
        <fullName evidence="5">Pseudouridine synthase</fullName>
        <ecNumber evidence="5">5.4.99.-</ecNumber>
    </recommendedName>
</protein>
<dbReference type="Gene3D" id="3.30.2350.10">
    <property type="entry name" value="Pseudouridine synthase"/>
    <property type="match status" value="1"/>
</dbReference>
<dbReference type="InterPro" id="IPR006224">
    <property type="entry name" value="PsdUridine_synth_RluA-like_CS"/>
</dbReference>
<evidence type="ECO:0000313" key="7">
    <source>
        <dbReference type="EMBL" id="KRL66251.1"/>
    </source>
</evidence>
<evidence type="ECO:0000256" key="5">
    <source>
        <dbReference type="RuleBase" id="RU362028"/>
    </source>
</evidence>
<evidence type="ECO:0000256" key="4">
    <source>
        <dbReference type="PIRSR" id="PIRSR606225-1"/>
    </source>
</evidence>
<dbReference type="PATRIC" id="fig|1423815.3.peg.721"/>
<dbReference type="InterPro" id="IPR020103">
    <property type="entry name" value="PsdUridine_synth_cat_dom_sf"/>
</dbReference>
<evidence type="ECO:0000256" key="1">
    <source>
        <dbReference type="ARBA" id="ARBA00000073"/>
    </source>
</evidence>
<comment type="caution">
    <text evidence="7">The sequence shown here is derived from an EMBL/GenBank/DDBJ whole genome shotgun (WGS) entry which is preliminary data.</text>
</comment>
<dbReference type="SUPFAM" id="SSF55120">
    <property type="entry name" value="Pseudouridine synthase"/>
    <property type="match status" value="1"/>
</dbReference>
<dbReference type="InterPro" id="IPR006225">
    <property type="entry name" value="PsdUridine_synth_RluC/D"/>
</dbReference>
<dbReference type="PANTHER" id="PTHR21600">
    <property type="entry name" value="MITOCHONDRIAL RNA PSEUDOURIDINE SYNTHASE"/>
    <property type="match status" value="1"/>
</dbReference>
<organism evidence="7 8">
    <name type="scientific">Companilactobacillus versmoldensis DSM 14857 = KCTC 3814</name>
    <dbReference type="NCBI Taxonomy" id="1423815"/>
    <lineage>
        <taxon>Bacteria</taxon>
        <taxon>Bacillati</taxon>
        <taxon>Bacillota</taxon>
        <taxon>Bacilli</taxon>
        <taxon>Lactobacillales</taxon>
        <taxon>Lactobacillaceae</taxon>
        <taxon>Companilactobacillus</taxon>
    </lineage>
</organism>
<dbReference type="PANTHER" id="PTHR21600:SF35">
    <property type="entry name" value="PSEUDOURIDINE SYNTHASE"/>
    <property type="match status" value="1"/>
</dbReference>
<evidence type="ECO:0000313" key="8">
    <source>
        <dbReference type="Proteomes" id="UP000051647"/>
    </source>
</evidence>
<dbReference type="Proteomes" id="UP000051647">
    <property type="component" value="Unassembled WGS sequence"/>
</dbReference>
<evidence type="ECO:0000256" key="2">
    <source>
        <dbReference type="ARBA" id="ARBA00010876"/>
    </source>
</evidence>
<evidence type="ECO:0000259" key="6">
    <source>
        <dbReference type="Pfam" id="PF00849"/>
    </source>
</evidence>
<dbReference type="InterPro" id="IPR006145">
    <property type="entry name" value="PsdUridine_synth_RsuA/RluA"/>
</dbReference>
<dbReference type="GO" id="GO:0000455">
    <property type="term" value="P:enzyme-directed rRNA pseudouridine synthesis"/>
    <property type="evidence" value="ECO:0007669"/>
    <property type="project" value="TreeGrafter"/>
</dbReference>
<gene>
    <name evidence="7" type="ORF">FC27_GL000712</name>
</gene>